<name>A0AAC8YGW4_9ACTN</name>
<gene>
    <name evidence="4" type="ORF">A8L58_15140</name>
    <name evidence="3" type="ORF">AXH35_13685</name>
</gene>
<sequence>MEENVDDALLKVALIGTRGVPARYGGFETAVEQIGSRLAYRGHRVIVFCRPPADGTSERPPSYKGMDLVHLPAMRRRSLETLSHTALSVINPVLRGVDSAILFNAANSPLLPVLRARRIPTATHVDGIEWKRAKWQGAGRYYYRAAEAVAVKLSDALIADARGIAEYYREEFGADTREIAYGAPVIDSPRTDKLAGIGLEPRRFHLVVARFEPENHILEIVEGYRRSGSLLPLVVAGAAPYSPDYTQSVHEAAGEADVRFIGSVWDQELLNQLYANCASYLHGHSVGGTNPSLLRASGAGAAVIAYDVVFNREVLDGNGLFFSDPDGVATALATVREDPRAAWGMGERLRADIGPRYDWDDVTDRYEELLRDLHRVGVTRLRSHPSGRRRGTN</sequence>
<dbReference type="SUPFAM" id="SSF53756">
    <property type="entry name" value="UDP-Glycosyltransferase/glycogen phosphorylase"/>
    <property type="match status" value="1"/>
</dbReference>
<dbReference type="Pfam" id="PF09314">
    <property type="entry name" value="DUF1972"/>
    <property type="match status" value="1"/>
</dbReference>
<dbReference type="PANTHER" id="PTHR46401:SF2">
    <property type="entry name" value="GLYCOSYLTRANSFERASE WBBK-RELATED"/>
    <property type="match status" value="1"/>
</dbReference>
<dbReference type="Proteomes" id="UP000178666">
    <property type="component" value="Chromosome"/>
</dbReference>
<proteinExistence type="predicted"/>
<evidence type="ECO:0000259" key="2">
    <source>
        <dbReference type="Pfam" id="PF09314"/>
    </source>
</evidence>
<organism evidence="3 5">
    <name type="scientific">Acidipropionibacterium acidipropionici</name>
    <dbReference type="NCBI Taxonomy" id="1748"/>
    <lineage>
        <taxon>Bacteria</taxon>
        <taxon>Bacillati</taxon>
        <taxon>Actinomycetota</taxon>
        <taxon>Actinomycetes</taxon>
        <taxon>Propionibacteriales</taxon>
        <taxon>Propionibacteriaceae</taxon>
        <taxon>Acidipropionibacterium</taxon>
    </lineage>
</organism>
<dbReference type="AlphaFoldDB" id="A0AAC8YGW4"/>
<evidence type="ECO:0000313" key="6">
    <source>
        <dbReference type="Proteomes" id="UP000178666"/>
    </source>
</evidence>
<keyword evidence="6" id="KW-1185">Reference proteome</keyword>
<dbReference type="Gene3D" id="3.40.50.2000">
    <property type="entry name" value="Glycogen Phosphorylase B"/>
    <property type="match status" value="2"/>
</dbReference>
<dbReference type="PANTHER" id="PTHR46401">
    <property type="entry name" value="GLYCOSYLTRANSFERASE WBBK-RELATED"/>
    <property type="match status" value="1"/>
</dbReference>
<dbReference type="KEGG" id="aaci:ASQ49_00900"/>
<accession>A0AAC8YGW4</accession>
<dbReference type="GO" id="GO:0016757">
    <property type="term" value="F:glycosyltransferase activity"/>
    <property type="evidence" value="ECO:0007669"/>
    <property type="project" value="TreeGrafter"/>
</dbReference>
<dbReference type="Proteomes" id="UP000075221">
    <property type="component" value="Chromosome"/>
</dbReference>
<evidence type="ECO:0000313" key="5">
    <source>
        <dbReference type="Proteomes" id="UP000075221"/>
    </source>
</evidence>
<evidence type="ECO:0000313" key="4">
    <source>
        <dbReference type="EMBL" id="AOZ47790.1"/>
    </source>
</evidence>
<evidence type="ECO:0000256" key="1">
    <source>
        <dbReference type="ARBA" id="ARBA00022679"/>
    </source>
</evidence>
<dbReference type="Pfam" id="PF13692">
    <property type="entry name" value="Glyco_trans_1_4"/>
    <property type="match status" value="1"/>
</dbReference>
<dbReference type="EMBL" id="CP014352">
    <property type="protein sequence ID" value="AMS06335.1"/>
    <property type="molecule type" value="Genomic_DNA"/>
</dbReference>
<evidence type="ECO:0000313" key="3">
    <source>
        <dbReference type="EMBL" id="AMS06335.1"/>
    </source>
</evidence>
<feature type="domain" description="DUF1972" evidence="2">
    <location>
        <begin position="125"/>
        <end position="183"/>
    </location>
</feature>
<dbReference type="GO" id="GO:0009103">
    <property type="term" value="P:lipopolysaccharide biosynthetic process"/>
    <property type="evidence" value="ECO:0007669"/>
    <property type="project" value="TreeGrafter"/>
</dbReference>
<keyword evidence="1 3" id="KW-0808">Transferase</keyword>
<protein>
    <submittedName>
        <fullName evidence="3">Glycosyl transferase</fullName>
    </submittedName>
</protein>
<reference evidence="3 5" key="2">
    <citation type="submission" date="2016-02" db="EMBL/GenBank/DDBJ databases">
        <title>Complete Genome Sequence of Propionibacterium acidipropionici ATCC 55737.</title>
        <authorList>
            <person name="Luna Flores C.H."/>
            <person name="Nielsen L.K."/>
            <person name="Marcellin E."/>
        </authorList>
    </citation>
    <scope>NUCLEOTIDE SEQUENCE [LARGE SCALE GENOMIC DNA]</scope>
    <source>
        <strain evidence="3 5">ATCC 55737</strain>
    </source>
</reference>
<dbReference type="InterPro" id="IPR015393">
    <property type="entry name" value="DUF1972"/>
</dbReference>
<dbReference type="EMBL" id="CP015970">
    <property type="protein sequence ID" value="AOZ47790.1"/>
    <property type="molecule type" value="Genomic_DNA"/>
</dbReference>
<reference evidence="4 6" key="1">
    <citation type="journal article" date="2016" name="Plant Dis.">
        <title>Improved production of propionic acid using genome shuffling.</title>
        <authorList>
            <person name="Luna-Flores C.H."/>
            <person name="Palfreyman R.W."/>
            <person name="Kromer J.O."/>
            <person name="Nielsen L.K."/>
            <person name="Marcellin E."/>
        </authorList>
    </citation>
    <scope>NUCLEOTIDE SEQUENCE [LARGE SCALE GENOMIC DNA]</scope>
    <source>
        <strain evidence="4 6">F3E8</strain>
    </source>
</reference>